<dbReference type="InterPro" id="IPR050153">
    <property type="entry name" value="Metal_Ion_Import_ABC"/>
</dbReference>
<accession>A0A081C5J3</accession>
<dbReference type="SUPFAM" id="SSF52540">
    <property type="entry name" value="P-loop containing nucleoside triphosphate hydrolases"/>
    <property type="match status" value="1"/>
</dbReference>
<evidence type="ECO:0000256" key="3">
    <source>
        <dbReference type="ARBA" id="ARBA00022741"/>
    </source>
</evidence>
<dbReference type="eggNOG" id="COG1121">
    <property type="taxonomic scope" value="Bacteria"/>
</dbReference>
<comment type="similarity">
    <text evidence="1">Belongs to the ABC transporter superfamily.</text>
</comment>
<dbReference type="FunFam" id="3.40.50.300:FF:000134">
    <property type="entry name" value="Iron-enterobactin ABC transporter ATP-binding protein"/>
    <property type="match status" value="1"/>
</dbReference>
<proteinExistence type="inferred from homology"/>
<keyword evidence="4" id="KW-0067">ATP-binding</keyword>
<dbReference type="InterPro" id="IPR003593">
    <property type="entry name" value="AAA+_ATPase"/>
</dbReference>
<evidence type="ECO:0000256" key="4">
    <source>
        <dbReference type="ARBA" id="ARBA00022840"/>
    </source>
</evidence>
<dbReference type="AlphaFoldDB" id="A0A081C5J3"/>
<dbReference type="InterPro" id="IPR003439">
    <property type="entry name" value="ABC_transporter-like_ATP-bd"/>
</dbReference>
<dbReference type="PANTHER" id="PTHR42734:SF17">
    <property type="entry name" value="METAL TRANSPORT SYSTEM ATP-BINDING PROTEIN TM_0124-RELATED"/>
    <property type="match status" value="1"/>
</dbReference>
<dbReference type="Gene3D" id="3.40.50.300">
    <property type="entry name" value="P-loop containing nucleotide triphosphate hydrolases"/>
    <property type="match status" value="1"/>
</dbReference>
<keyword evidence="2" id="KW-0813">Transport</keyword>
<dbReference type="Pfam" id="PF00005">
    <property type="entry name" value="ABC_tran"/>
    <property type="match status" value="1"/>
</dbReference>
<dbReference type="InterPro" id="IPR017871">
    <property type="entry name" value="ABC_transporter-like_CS"/>
</dbReference>
<dbReference type="Proteomes" id="UP000030661">
    <property type="component" value="Unassembled WGS sequence"/>
</dbReference>
<dbReference type="PROSITE" id="PS50893">
    <property type="entry name" value="ABC_TRANSPORTER_2"/>
    <property type="match status" value="1"/>
</dbReference>
<dbReference type="PROSITE" id="PS00211">
    <property type="entry name" value="ABC_TRANSPORTER_1"/>
    <property type="match status" value="1"/>
</dbReference>
<dbReference type="EMBL" id="DF820471">
    <property type="protein sequence ID" value="GAK59848.1"/>
    <property type="molecule type" value="Genomic_DNA"/>
</dbReference>
<evidence type="ECO:0000256" key="2">
    <source>
        <dbReference type="ARBA" id="ARBA00022448"/>
    </source>
</evidence>
<keyword evidence="7" id="KW-1185">Reference proteome</keyword>
<dbReference type="GO" id="GO:0016887">
    <property type="term" value="F:ATP hydrolysis activity"/>
    <property type="evidence" value="ECO:0007669"/>
    <property type="project" value="InterPro"/>
</dbReference>
<dbReference type="InterPro" id="IPR027417">
    <property type="entry name" value="P-loop_NTPase"/>
</dbReference>
<dbReference type="GO" id="GO:0005524">
    <property type="term" value="F:ATP binding"/>
    <property type="evidence" value="ECO:0007669"/>
    <property type="project" value="UniProtKB-KW"/>
</dbReference>
<sequence length="252" mass="28082">MSQDIACLHHVWVKYDDVVALEDVNLCLRAGDFVSIIGPNGGGKTSLLKLLLGLVKPTRGSVEVLGKTPEQARQEIGYVPQQVTLDKHFPISVWDVTLMGRLGRIPLLKKYTAEDHDLAADALQKVKLYDLKDRHISKLSGGQQQRVLIARALVTNPKLLLLDEPTASVDTEIKRDIYELLVELNTQMTIVMVSHDIGVVSSYTKTIACLNHTLVYHEEKHITPEMLATTYQCPIDLIAHGVPHRVLAPHQH</sequence>
<dbReference type="HOGENOM" id="CLU_000604_1_11_0"/>
<gene>
    <name evidence="6" type="ORF">U27_06834</name>
</gene>
<protein>
    <submittedName>
        <fullName evidence="6">ABC transporter</fullName>
    </submittedName>
</protein>
<evidence type="ECO:0000256" key="1">
    <source>
        <dbReference type="ARBA" id="ARBA00005417"/>
    </source>
</evidence>
<reference evidence="6" key="1">
    <citation type="journal article" date="2015" name="PeerJ">
        <title>First genomic representation of candidate bacterial phylum KSB3 points to enhanced environmental sensing as a trigger of wastewater bulking.</title>
        <authorList>
            <person name="Sekiguchi Y."/>
            <person name="Ohashi A."/>
            <person name="Parks D.H."/>
            <person name="Yamauchi T."/>
            <person name="Tyson G.W."/>
            <person name="Hugenholtz P."/>
        </authorList>
    </citation>
    <scope>NUCLEOTIDE SEQUENCE [LARGE SCALE GENOMIC DNA]</scope>
</reference>
<dbReference type="STRING" id="1499967.U27_06834"/>
<name>A0A081C5J3_VECG1</name>
<organism evidence="6">
    <name type="scientific">Vecturithrix granuli</name>
    <dbReference type="NCBI Taxonomy" id="1499967"/>
    <lineage>
        <taxon>Bacteria</taxon>
        <taxon>Candidatus Moduliflexota</taxon>
        <taxon>Candidatus Vecturitrichia</taxon>
        <taxon>Candidatus Vecturitrichales</taxon>
        <taxon>Candidatus Vecturitrichaceae</taxon>
        <taxon>Candidatus Vecturithrix</taxon>
    </lineage>
</organism>
<dbReference type="PANTHER" id="PTHR42734">
    <property type="entry name" value="METAL TRANSPORT SYSTEM ATP-BINDING PROTEIN TM_0124-RELATED"/>
    <property type="match status" value="1"/>
</dbReference>
<feature type="domain" description="ABC transporter" evidence="5">
    <location>
        <begin position="6"/>
        <end position="237"/>
    </location>
</feature>
<evidence type="ECO:0000313" key="6">
    <source>
        <dbReference type="EMBL" id="GAK59848.1"/>
    </source>
</evidence>
<dbReference type="SMART" id="SM00382">
    <property type="entry name" value="AAA"/>
    <property type="match status" value="1"/>
</dbReference>
<dbReference type="CDD" id="cd03235">
    <property type="entry name" value="ABC_Metallic_Cations"/>
    <property type="match status" value="1"/>
</dbReference>
<keyword evidence="3" id="KW-0547">Nucleotide-binding</keyword>
<evidence type="ECO:0000259" key="5">
    <source>
        <dbReference type="PROSITE" id="PS50893"/>
    </source>
</evidence>
<evidence type="ECO:0000313" key="7">
    <source>
        <dbReference type="Proteomes" id="UP000030661"/>
    </source>
</evidence>